<dbReference type="GO" id="GO:0001508">
    <property type="term" value="P:action potential"/>
    <property type="evidence" value="ECO:0007669"/>
    <property type="project" value="TreeGrafter"/>
</dbReference>
<dbReference type="Gene3D" id="1.10.287.70">
    <property type="match status" value="1"/>
</dbReference>
<dbReference type="Gene3D" id="1.20.120.350">
    <property type="entry name" value="Voltage-gated potassium channels. Chain C"/>
    <property type="match status" value="2"/>
</dbReference>
<evidence type="ECO:0000256" key="12">
    <source>
        <dbReference type="SAM" id="Phobius"/>
    </source>
</evidence>
<evidence type="ECO:0000256" key="8">
    <source>
        <dbReference type="ARBA" id="ARBA00022989"/>
    </source>
</evidence>
<feature type="transmembrane region" description="Helical" evidence="12">
    <location>
        <begin position="109"/>
        <end position="127"/>
    </location>
</feature>
<feature type="transmembrane region" description="Helical" evidence="12">
    <location>
        <begin position="39"/>
        <end position="60"/>
    </location>
</feature>
<organism evidence="14 15">
    <name type="scientific">Polynucleobacter tropicus</name>
    <dbReference type="NCBI Taxonomy" id="1743174"/>
    <lineage>
        <taxon>Bacteria</taxon>
        <taxon>Pseudomonadati</taxon>
        <taxon>Pseudomonadota</taxon>
        <taxon>Betaproteobacteria</taxon>
        <taxon>Burkholderiales</taxon>
        <taxon>Burkholderiaceae</taxon>
        <taxon>Polynucleobacter</taxon>
    </lineage>
</organism>
<dbReference type="InterPro" id="IPR028325">
    <property type="entry name" value="VG_K_chnl"/>
</dbReference>
<feature type="transmembrane region" description="Helical" evidence="12">
    <location>
        <begin position="185"/>
        <end position="206"/>
    </location>
</feature>
<keyword evidence="2" id="KW-0813">Transport</keyword>
<dbReference type="AlphaFoldDB" id="A0A6M9PVK9"/>
<keyword evidence="6" id="KW-0851">Voltage-gated channel</keyword>
<proteinExistence type="predicted"/>
<dbReference type="Proteomes" id="UP000503312">
    <property type="component" value="Chromosome"/>
</dbReference>
<dbReference type="GO" id="GO:0005249">
    <property type="term" value="F:voltage-gated potassium channel activity"/>
    <property type="evidence" value="ECO:0007669"/>
    <property type="project" value="InterPro"/>
</dbReference>
<dbReference type="Pfam" id="PF00520">
    <property type="entry name" value="Ion_trans"/>
    <property type="match status" value="2"/>
</dbReference>
<reference evidence="14 15" key="1">
    <citation type="submission" date="2018-04" db="EMBL/GenBank/DDBJ databases">
        <title>Polynucleobacter sp. UH21B genome.</title>
        <authorList>
            <person name="Hahn M.W."/>
        </authorList>
    </citation>
    <scope>NUCLEOTIDE SEQUENCE [LARGE SCALE GENOMIC DNA]</scope>
    <source>
        <strain evidence="14 15">MWH-UH21B</strain>
    </source>
</reference>
<keyword evidence="11" id="KW-0407">Ion channel</keyword>
<evidence type="ECO:0000256" key="6">
    <source>
        <dbReference type="ARBA" id="ARBA00022882"/>
    </source>
</evidence>
<keyword evidence="3" id="KW-0633">Potassium transport</keyword>
<feature type="domain" description="Ion transport" evidence="13">
    <location>
        <begin position="183"/>
        <end position="406"/>
    </location>
</feature>
<feature type="domain" description="Ion transport" evidence="13">
    <location>
        <begin position="35"/>
        <end position="148"/>
    </location>
</feature>
<evidence type="ECO:0000313" key="14">
    <source>
        <dbReference type="EMBL" id="QKM64331.1"/>
    </source>
</evidence>
<feature type="transmembrane region" description="Helical" evidence="12">
    <location>
        <begin position="382"/>
        <end position="404"/>
    </location>
</feature>
<dbReference type="RefSeq" id="WP_217425441.1">
    <property type="nucleotide sequence ID" value="NZ_CP028942.1"/>
</dbReference>
<evidence type="ECO:0000256" key="7">
    <source>
        <dbReference type="ARBA" id="ARBA00022958"/>
    </source>
</evidence>
<dbReference type="SUPFAM" id="SSF81324">
    <property type="entry name" value="Voltage-gated potassium channels"/>
    <property type="match status" value="2"/>
</dbReference>
<dbReference type="InterPro" id="IPR027359">
    <property type="entry name" value="Volt_channel_dom_sf"/>
</dbReference>
<evidence type="ECO:0000259" key="13">
    <source>
        <dbReference type="Pfam" id="PF00520"/>
    </source>
</evidence>
<dbReference type="InterPro" id="IPR005821">
    <property type="entry name" value="Ion_trans_dom"/>
</dbReference>
<dbReference type="PANTHER" id="PTHR11537">
    <property type="entry name" value="VOLTAGE-GATED POTASSIUM CHANNEL"/>
    <property type="match status" value="1"/>
</dbReference>
<dbReference type="PRINTS" id="PR00169">
    <property type="entry name" value="KCHANNEL"/>
</dbReference>
<dbReference type="EMBL" id="CP028942">
    <property type="protein sequence ID" value="QKM64331.1"/>
    <property type="molecule type" value="Genomic_DNA"/>
</dbReference>
<comment type="subcellular location">
    <subcellularLocation>
        <location evidence="1">Membrane</location>
        <topology evidence="1">Multi-pass membrane protein</topology>
    </subcellularLocation>
</comment>
<protein>
    <recommendedName>
        <fullName evidence="13">Ion transport domain-containing protein</fullName>
    </recommendedName>
</protein>
<evidence type="ECO:0000256" key="1">
    <source>
        <dbReference type="ARBA" id="ARBA00004141"/>
    </source>
</evidence>
<evidence type="ECO:0000256" key="9">
    <source>
        <dbReference type="ARBA" id="ARBA00023065"/>
    </source>
</evidence>
<evidence type="ECO:0000256" key="10">
    <source>
        <dbReference type="ARBA" id="ARBA00023136"/>
    </source>
</evidence>
<name>A0A6M9PVK9_9BURK</name>
<gene>
    <name evidence="14" type="ORF">DCO17_03215</name>
</gene>
<accession>A0A6M9PVK9</accession>
<evidence type="ECO:0000256" key="3">
    <source>
        <dbReference type="ARBA" id="ARBA00022538"/>
    </source>
</evidence>
<evidence type="ECO:0000256" key="4">
    <source>
        <dbReference type="ARBA" id="ARBA00022692"/>
    </source>
</evidence>
<keyword evidence="7" id="KW-0630">Potassium</keyword>
<keyword evidence="9" id="KW-0406">Ion transport</keyword>
<feature type="transmembrane region" description="Helical" evidence="12">
    <location>
        <begin position="66"/>
        <end position="88"/>
    </location>
</feature>
<keyword evidence="4 12" id="KW-0812">Transmembrane</keyword>
<sequence length="544" mass="61933">MNMKTPLTSSLNLRLRKRVYDLLFNARLKNNFHNQFEHFITYMIVLNMAGLVLEHIPVIYDSRQHLFHLFDVFSLGVFTVEYALRLYVAPEDPAFHSAKVPRFAFFKSPFALIDLISILPFYLGAFFDADLRVLRALRLLRLFKLFRAVAPAVQDFLEQNKNKSFRYKIYALVNETPTSGELHHLFDFMIVVWVIISVLCVILESVQSVNYYLHSEFVILDIMAVAVFSTEYLMRIYSCPEDPRYKSWLMGRLKNATSPTSIIDLLAILPFYLESLLHHLFDLRFLRVFRLMRLLKLARYSGATQSLFVVIKREWPVMKASAFIMILLVMLAACLGYLFEHEAQPDKFENIPQSIYWAVVTLASVGYGDISPITPAGRAMTIVLALLGIGIFAIPAAILSSALSDQLRIEREKMMNELYHMLEDGVISAEEQELIEAEAKRLHLSKSELDRLLEKAKVQMGVEHADANGAHGVARELDLTFLSKHPTAAAEELKIAISKLQQIMSVSSADELAKYFGNPNNVTPLQSALFKLLLENAQKQKGGA</sequence>
<dbReference type="GO" id="GO:0008076">
    <property type="term" value="C:voltage-gated potassium channel complex"/>
    <property type="evidence" value="ECO:0007669"/>
    <property type="project" value="InterPro"/>
</dbReference>
<keyword evidence="15" id="KW-1185">Reference proteome</keyword>
<evidence type="ECO:0000256" key="11">
    <source>
        <dbReference type="ARBA" id="ARBA00023303"/>
    </source>
</evidence>
<feature type="transmembrane region" description="Helical" evidence="12">
    <location>
        <begin position="218"/>
        <end position="236"/>
    </location>
</feature>
<dbReference type="KEGG" id="ptrp:DCO17_03215"/>
<evidence type="ECO:0000256" key="2">
    <source>
        <dbReference type="ARBA" id="ARBA00022448"/>
    </source>
</evidence>
<evidence type="ECO:0000313" key="15">
    <source>
        <dbReference type="Proteomes" id="UP000503312"/>
    </source>
</evidence>
<keyword evidence="5" id="KW-0631">Potassium channel</keyword>
<keyword evidence="10 12" id="KW-0472">Membrane</keyword>
<evidence type="ECO:0000256" key="5">
    <source>
        <dbReference type="ARBA" id="ARBA00022826"/>
    </source>
</evidence>
<keyword evidence="8 12" id="KW-1133">Transmembrane helix</keyword>
<feature type="transmembrane region" description="Helical" evidence="12">
    <location>
        <begin position="317"/>
        <end position="339"/>
    </location>
</feature>
<dbReference type="PANTHER" id="PTHR11537:SF254">
    <property type="entry name" value="POTASSIUM VOLTAGE-GATED CHANNEL PROTEIN SHAB"/>
    <property type="match status" value="1"/>
</dbReference>